<keyword evidence="2" id="KW-0732">Signal</keyword>
<evidence type="ECO:0000256" key="1">
    <source>
        <dbReference type="ARBA" id="ARBA00006987"/>
    </source>
</evidence>
<dbReference type="PANTHER" id="PTHR42928:SF5">
    <property type="entry name" value="BLR1237 PROTEIN"/>
    <property type="match status" value="1"/>
</dbReference>
<dbReference type="PIRSF" id="PIRSF017082">
    <property type="entry name" value="YflP"/>
    <property type="match status" value="1"/>
</dbReference>
<dbReference type="Gene3D" id="3.40.190.150">
    <property type="entry name" value="Bordetella uptake gene, domain 1"/>
    <property type="match status" value="1"/>
</dbReference>
<dbReference type="Proteomes" id="UP000189627">
    <property type="component" value="Chromosome 2"/>
</dbReference>
<dbReference type="EMBL" id="CP017758">
    <property type="protein sequence ID" value="AQV98771.1"/>
    <property type="molecule type" value="Genomic_DNA"/>
</dbReference>
<protein>
    <submittedName>
        <fullName evidence="3">ABC transporter substrate-binding protein</fullName>
    </submittedName>
</protein>
<feature type="signal peptide" evidence="2">
    <location>
        <begin position="1"/>
        <end position="28"/>
    </location>
</feature>
<dbReference type="OrthoDB" id="8956376at2"/>
<gene>
    <name evidence="3" type="ORF">BJN34_33365</name>
</gene>
<dbReference type="InterPro" id="IPR042100">
    <property type="entry name" value="Bug_dom1"/>
</dbReference>
<evidence type="ECO:0000313" key="3">
    <source>
        <dbReference type="EMBL" id="AQV98771.1"/>
    </source>
</evidence>
<proteinExistence type="inferred from homology"/>
<feature type="chain" id="PRO_5013296132" evidence="2">
    <location>
        <begin position="29"/>
        <end position="332"/>
    </location>
</feature>
<name>A0A1U9V2R4_CUPNE</name>
<dbReference type="Pfam" id="PF03401">
    <property type="entry name" value="TctC"/>
    <property type="match status" value="1"/>
</dbReference>
<accession>A0A1U9V2R4</accession>
<organism evidence="3 4">
    <name type="scientific">Cupriavidus necator</name>
    <name type="common">Alcaligenes eutrophus</name>
    <name type="synonym">Ralstonia eutropha</name>
    <dbReference type="NCBI Taxonomy" id="106590"/>
    <lineage>
        <taxon>Bacteria</taxon>
        <taxon>Pseudomonadati</taxon>
        <taxon>Pseudomonadota</taxon>
        <taxon>Betaproteobacteria</taxon>
        <taxon>Burkholderiales</taxon>
        <taxon>Burkholderiaceae</taxon>
        <taxon>Cupriavidus</taxon>
    </lineage>
</organism>
<dbReference type="AlphaFoldDB" id="A0A1U9V2R4"/>
<dbReference type="Gene3D" id="3.40.190.10">
    <property type="entry name" value="Periplasmic binding protein-like II"/>
    <property type="match status" value="1"/>
</dbReference>
<dbReference type="KEGG" id="cuh:BJN34_33365"/>
<dbReference type="SUPFAM" id="SSF53850">
    <property type="entry name" value="Periplasmic binding protein-like II"/>
    <property type="match status" value="1"/>
</dbReference>
<reference evidence="4" key="1">
    <citation type="submission" date="2017-02" db="EMBL/GenBank/DDBJ databases">
        <title>Complete genome sequence of Cupriavidus necator strain NH9, a 3-chlorobenzoate degrader.</title>
        <authorList>
            <person name="Moriuchi R."/>
            <person name="Dohra H."/>
            <person name="Ogawa N."/>
        </authorList>
    </citation>
    <scope>NUCLEOTIDE SEQUENCE [LARGE SCALE GENOMIC DNA]</scope>
    <source>
        <strain evidence="4">NH9</strain>
    </source>
</reference>
<sequence>MISNIIRLTRRTCLATLLSALPLSGALAEGDWPNRPIRILVPAPAGGASDMIARTIAESMRQNLKQSVVVENKPGAGGIIAMDAMLGAPRDGYTFVLSPNSLVTENPYSYKFRFDPFKDLAPVAEVASVPLVLVADPRLPVTNVSEMVAYVKAHPGKVSYASYSPGTLSHIKGMQFNKAAGLDMEHVGYKGSPPALTDLMGGQIQFMFDGMGTALALVKPGKVRALAVTSAERSSFLPDVPTMAEAGYPNLSQIMGTSVWSTPDVPAAIRSKLQRELLKAVSSPSVKSQLAALGMNAGSPTQTTADLEKTLKRENERTGQALRAINYKPSLN</sequence>
<dbReference type="RefSeq" id="WP_078201007.1">
    <property type="nucleotide sequence ID" value="NZ_CP017758.1"/>
</dbReference>
<comment type="similarity">
    <text evidence="1">Belongs to the UPF0065 (bug) family.</text>
</comment>
<evidence type="ECO:0000256" key="2">
    <source>
        <dbReference type="SAM" id="SignalP"/>
    </source>
</evidence>
<dbReference type="CDD" id="cd07012">
    <property type="entry name" value="PBP2_Bug_TTT"/>
    <property type="match status" value="1"/>
</dbReference>
<evidence type="ECO:0000313" key="4">
    <source>
        <dbReference type="Proteomes" id="UP000189627"/>
    </source>
</evidence>
<dbReference type="PANTHER" id="PTHR42928">
    <property type="entry name" value="TRICARBOXYLATE-BINDING PROTEIN"/>
    <property type="match status" value="1"/>
</dbReference>
<dbReference type="InterPro" id="IPR005064">
    <property type="entry name" value="BUG"/>
</dbReference>